<feature type="transmembrane region" description="Helical" evidence="1">
    <location>
        <begin position="122"/>
        <end position="143"/>
    </location>
</feature>
<feature type="transmembrane region" description="Helical" evidence="1">
    <location>
        <begin position="257"/>
        <end position="276"/>
    </location>
</feature>
<feature type="transmembrane region" description="Helical" evidence="1">
    <location>
        <begin position="227"/>
        <end position="245"/>
    </location>
</feature>
<evidence type="ECO:0000256" key="1">
    <source>
        <dbReference type="SAM" id="Phobius"/>
    </source>
</evidence>
<organism evidence="2 3">
    <name type="scientific">Rossellomorea vietnamensis</name>
    <dbReference type="NCBI Taxonomy" id="218284"/>
    <lineage>
        <taxon>Bacteria</taxon>
        <taxon>Bacillati</taxon>
        <taxon>Bacillota</taxon>
        <taxon>Bacilli</taxon>
        <taxon>Bacillales</taxon>
        <taxon>Bacillaceae</taxon>
        <taxon>Rossellomorea</taxon>
    </lineage>
</organism>
<feature type="transmembrane region" description="Helical" evidence="1">
    <location>
        <begin position="76"/>
        <end position="102"/>
    </location>
</feature>
<keyword evidence="1" id="KW-1133">Transmembrane helix</keyword>
<feature type="transmembrane region" description="Helical" evidence="1">
    <location>
        <begin position="184"/>
        <end position="207"/>
    </location>
</feature>
<sequence length="337" mass="38249">MKLVELYIQEVMRRLPEKNRDDIALELKSTIEDMLPDDYTEEDVREVLTSLGNPAVLASNYQDRPMHLIGPRYYDLYLTLLKIILPLSVGITFIVLAVSSVLSYSGESNPIEVLLSIVGNGLGEAIGTAMQVFFWLTLTFAVIERTVSTDSQLPITMKGKEWTPHDLKDIPYIPKEKRISKFEIFGGLAWTIIWATCYFKASSIVGMYEKTDSGRIFTPFFNGDVLIGYWPLVVFLIALELHLLLKKWKAGVWTKKLAIVNAVYQFIPVLAFMFMFRNMDLLNPGFIDRIQELFNGSFNFQWLYLTISVALLVAAVINSYDGFKKAWKHGDGSAASI</sequence>
<feature type="transmembrane region" description="Helical" evidence="1">
    <location>
        <begin position="302"/>
        <end position="320"/>
    </location>
</feature>
<dbReference type="AlphaFoldDB" id="A0A6I6UNY9"/>
<accession>A0A6I6UNY9</accession>
<name>A0A6I6UNY9_9BACI</name>
<protein>
    <submittedName>
        <fullName evidence="2">Uncharacterized protein</fullName>
    </submittedName>
</protein>
<gene>
    <name evidence="2" type="ORF">FHE72_04775</name>
</gene>
<dbReference type="Pfam" id="PF22564">
    <property type="entry name" value="HAAS"/>
    <property type="match status" value="1"/>
</dbReference>
<dbReference type="RefSeq" id="WP_159361408.1">
    <property type="nucleotide sequence ID" value="NZ_CP047394.1"/>
</dbReference>
<dbReference type="EMBL" id="CP047394">
    <property type="protein sequence ID" value="QHE60432.1"/>
    <property type="molecule type" value="Genomic_DNA"/>
</dbReference>
<evidence type="ECO:0000313" key="3">
    <source>
        <dbReference type="Proteomes" id="UP000465062"/>
    </source>
</evidence>
<dbReference type="Proteomes" id="UP000465062">
    <property type="component" value="Chromosome"/>
</dbReference>
<dbReference type="KEGG" id="bvq:FHE72_04775"/>
<keyword evidence="1" id="KW-0812">Transmembrane</keyword>
<proteinExistence type="predicted"/>
<keyword evidence="1" id="KW-0472">Membrane</keyword>
<reference evidence="2 3" key="1">
    <citation type="submission" date="2019-06" db="EMBL/GenBank/DDBJ databases">
        <title>An operon consisting of a P-type ATPase gene and a transcriptional regular gene given the different cadmium resistance in Bacillus vietamensis 151-6 and Bacillus marisflavi 151-25.</title>
        <authorList>
            <person name="Yu X."/>
        </authorList>
    </citation>
    <scope>NUCLEOTIDE SEQUENCE [LARGE SCALE GENOMIC DNA]</scope>
    <source>
        <strain evidence="2 3">151-6</strain>
    </source>
</reference>
<evidence type="ECO:0000313" key="2">
    <source>
        <dbReference type="EMBL" id="QHE60432.1"/>
    </source>
</evidence>